<comment type="caution">
    <text evidence="1">The sequence shown here is derived from an EMBL/GenBank/DDBJ whole genome shotgun (WGS) entry which is preliminary data.</text>
</comment>
<evidence type="ECO:0000313" key="1">
    <source>
        <dbReference type="EMBL" id="GBH07410.1"/>
    </source>
</evidence>
<reference evidence="1 2" key="1">
    <citation type="submission" date="2018-04" db="EMBL/GenBank/DDBJ databases">
        <title>Draft genome sequence of Pseudomonas syringae pv. actinidiae biovar 1 strains isolated from kiwifruit in Kagawa prefecture.</title>
        <authorList>
            <person name="Tabuchi M."/>
            <person name="Saito M."/>
            <person name="Fujiwara S."/>
            <person name="Sasa N."/>
            <person name="Akimitsu K."/>
            <person name="Gomi K."/>
            <person name="Konishi-Sugita S."/>
            <person name="Hamano K."/>
            <person name="Kataoka I."/>
        </authorList>
    </citation>
    <scope>NUCLEOTIDE SEQUENCE [LARGE SCALE GENOMIC DNA]</scope>
    <source>
        <strain evidence="1 2">MAFF212206</strain>
    </source>
</reference>
<protein>
    <submittedName>
        <fullName evidence="1">Cytochrome c biogenesis factor</fullName>
    </submittedName>
</protein>
<accession>A0A2V0QFP2</accession>
<gene>
    <name evidence="1" type="ORF">KPSA1_00763</name>
</gene>
<sequence length="187" mass="20941">MRRHTIKQAATHKEALFVPGNLKVPTVHHQSSARLHAIGNITTDLIAMLTGNQRPHVQAAGGARTDLEALDLWNQFSHQRIGNLITDADRDRDRHATLTAGSISRAHQSTDGVVQVGIRHQHSMILGPAQRLNTLAPRCALFIDVLGNGCRTHETQRLDLWRFDQRINRDLVAMHHIQHALRQPGFV</sequence>
<dbReference type="Proteomes" id="UP000247480">
    <property type="component" value="Unassembled WGS sequence"/>
</dbReference>
<organism evidence="1 2">
    <name type="scientific">Pseudomonas syringae pv. actinidiae</name>
    <dbReference type="NCBI Taxonomy" id="103796"/>
    <lineage>
        <taxon>Bacteria</taxon>
        <taxon>Pseudomonadati</taxon>
        <taxon>Pseudomonadota</taxon>
        <taxon>Gammaproteobacteria</taxon>
        <taxon>Pseudomonadales</taxon>
        <taxon>Pseudomonadaceae</taxon>
        <taxon>Pseudomonas</taxon>
        <taxon>Pseudomonas syringae</taxon>
    </lineage>
</organism>
<evidence type="ECO:0000313" key="2">
    <source>
        <dbReference type="Proteomes" id="UP000247480"/>
    </source>
</evidence>
<proteinExistence type="predicted"/>
<name>A0A2V0QFP2_PSESF</name>
<dbReference type="AlphaFoldDB" id="A0A2V0QFP2"/>
<dbReference type="EMBL" id="BGJZ01000027">
    <property type="protein sequence ID" value="GBH07410.1"/>
    <property type="molecule type" value="Genomic_DNA"/>
</dbReference>